<reference evidence="1" key="1">
    <citation type="submission" date="2019-12" db="EMBL/GenBank/DDBJ databases">
        <title>Genome sequencing and annotation of Brassica cretica.</title>
        <authorList>
            <person name="Studholme D.J."/>
            <person name="Sarris P.F."/>
        </authorList>
    </citation>
    <scope>NUCLEOTIDE SEQUENCE</scope>
    <source>
        <strain evidence="1">PFS-001/15</strain>
        <tissue evidence="1">Leaf</tissue>
    </source>
</reference>
<comment type="caution">
    <text evidence="1">The sequence shown here is derived from an EMBL/GenBank/DDBJ whole genome shotgun (WGS) entry which is preliminary data.</text>
</comment>
<dbReference type="EMBL" id="QGKW02000717">
    <property type="protein sequence ID" value="KAF2600119.1"/>
    <property type="molecule type" value="Genomic_DNA"/>
</dbReference>
<organism evidence="1 2">
    <name type="scientific">Brassica cretica</name>
    <name type="common">Mustard</name>
    <dbReference type="NCBI Taxonomy" id="69181"/>
    <lineage>
        <taxon>Eukaryota</taxon>
        <taxon>Viridiplantae</taxon>
        <taxon>Streptophyta</taxon>
        <taxon>Embryophyta</taxon>
        <taxon>Tracheophyta</taxon>
        <taxon>Spermatophyta</taxon>
        <taxon>Magnoliopsida</taxon>
        <taxon>eudicotyledons</taxon>
        <taxon>Gunneridae</taxon>
        <taxon>Pentapetalae</taxon>
        <taxon>rosids</taxon>
        <taxon>malvids</taxon>
        <taxon>Brassicales</taxon>
        <taxon>Brassicaceae</taxon>
        <taxon>Brassiceae</taxon>
        <taxon>Brassica</taxon>
    </lineage>
</organism>
<accession>A0A8S9L0E1</accession>
<dbReference type="Proteomes" id="UP000712281">
    <property type="component" value="Unassembled WGS sequence"/>
</dbReference>
<protein>
    <submittedName>
        <fullName evidence="1">Uncharacterized protein</fullName>
    </submittedName>
</protein>
<gene>
    <name evidence="1" type="ORF">F2Q68_00011425</name>
</gene>
<sequence length="282" mass="31980">MDQYPSSLVDTSLDLTIGVTRMRVEEDSTVCFSCIVDPIHLQKVSLKTHIHENSNKMWTLEEDLRLLSMVSDDVTPNFVSTYLKKPVAKCFSQSSTPQRASQKIHRGVKKKTKATMIIKPSTIGNYEGDVKESMLLILALELYKGTCRSCFCFSLSCWFLLRLNISVLCKRILNAAKRLAVVNSRKICRGRRILLSNRVKIAGQLLEQHNGSIIHPKADEPHISSSYVSSTHRLSLVIFLSFASYPVIPDALESCLVISKPDLLYNCMYVVMVVWRSFHVYM</sequence>
<evidence type="ECO:0000313" key="1">
    <source>
        <dbReference type="EMBL" id="KAF2600119.1"/>
    </source>
</evidence>
<dbReference type="AlphaFoldDB" id="A0A8S9L0E1"/>
<proteinExistence type="predicted"/>
<evidence type="ECO:0000313" key="2">
    <source>
        <dbReference type="Proteomes" id="UP000712281"/>
    </source>
</evidence>
<name>A0A8S9L0E1_BRACR</name>